<dbReference type="PANTHER" id="PTHR40274:SF3">
    <property type="entry name" value="VIRGINIAMYCIN B LYASE"/>
    <property type="match status" value="1"/>
</dbReference>
<keyword evidence="3" id="KW-1185">Reference proteome</keyword>
<dbReference type="Gene3D" id="2.130.10.10">
    <property type="entry name" value="YVTN repeat-like/Quinoprotein amine dehydrogenase"/>
    <property type="match status" value="2"/>
</dbReference>
<keyword evidence="1" id="KW-0732">Signal</keyword>
<dbReference type="InterPro" id="IPR051344">
    <property type="entry name" value="Vgb"/>
</dbReference>
<gene>
    <name evidence="2" type="ORF">AC579_10147</name>
</gene>
<dbReference type="AlphaFoldDB" id="A0A139IST6"/>
<evidence type="ECO:0000313" key="3">
    <source>
        <dbReference type="Proteomes" id="UP000073492"/>
    </source>
</evidence>
<evidence type="ECO:0008006" key="4">
    <source>
        <dbReference type="Google" id="ProtNLM"/>
    </source>
</evidence>
<reference evidence="2 3" key="1">
    <citation type="submission" date="2015-07" db="EMBL/GenBank/DDBJ databases">
        <title>Comparative genomics of the Sigatoka disease complex on banana suggests a link between parallel evolutionary changes in Pseudocercospora fijiensis and Pseudocercospora eumusae and increased virulence on the banana host.</title>
        <authorList>
            <person name="Chang T.-C."/>
            <person name="Salvucci A."/>
            <person name="Crous P.W."/>
            <person name="Stergiopoulos I."/>
        </authorList>
    </citation>
    <scope>NUCLEOTIDE SEQUENCE [LARGE SCALE GENOMIC DNA]</scope>
    <source>
        <strain evidence="2 3">CBS 116634</strain>
    </source>
</reference>
<evidence type="ECO:0000313" key="2">
    <source>
        <dbReference type="EMBL" id="KXT17616.1"/>
    </source>
</evidence>
<dbReference type="EMBL" id="LFZO01000017">
    <property type="protein sequence ID" value="KXT17616.1"/>
    <property type="molecule type" value="Genomic_DNA"/>
</dbReference>
<dbReference type="Proteomes" id="UP000073492">
    <property type="component" value="Unassembled WGS sequence"/>
</dbReference>
<proteinExistence type="predicted"/>
<comment type="caution">
    <text evidence="2">The sequence shown here is derived from an EMBL/GenBank/DDBJ whole genome shotgun (WGS) entry which is preliminary data.</text>
</comment>
<dbReference type="SUPFAM" id="SSF101898">
    <property type="entry name" value="NHL repeat"/>
    <property type="match status" value="1"/>
</dbReference>
<evidence type="ECO:0000256" key="1">
    <source>
        <dbReference type="SAM" id="SignalP"/>
    </source>
</evidence>
<sequence length="408" mass="44578">MTAAILLAVSLLLALAFAFADAEPVRNPHLVAESLGHQERSLDARQTALPPNQGRFSFYPVNTPASGPCDLAYSPADGNLYGEEQFINQLFQLNPRTGKVIEYPIPFATPVSNATFGAIPAPLGDRTKFSCAIRNGADGNIYASNGVNNQLVQLRLRDKRIRLFQNPTNPAGNLFPFNDLYTDSQGMWVTQTTGNILQYFSYAQQQFVTSLQRTIPTGGSLPLGVFVASDGVVYGCEVLGNKIFTFDKRTGTLREYNLPKPLQAPSVVRAEKNGWVYFTLLFGNGMGRINMKSKAIELYPTNQTPGFGSVNTGPANDGRVYMSYFASVNALAGFDDQTNTYTYVPFPNSLAQYGFPGAVGAVPPYFNIAVNYKPGNALWFSSPTFNAIGRYSVPNRSKAKRGEMEAEE</sequence>
<dbReference type="PANTHER" id="PTHR40274">
    <property type="entry name" value="VIRGINIAMYCIN B LYASE"/>
    <property type="match status" value="1"/>
</dbReference>
<dbReference type="OrthoDB" id="3625478at2759"/>
<dbReference type="InterPro" id="IPR015943">
    <property type="entry name" value="WD40/YVTN_repeat-like_dom_sf"/>
</dbReference>
<feature type="signal peptide" evidence="1">
    <location>
        <begin position="1"/>
        <end position="22"/>
    </location>
</feature>
<protein>
    <recommendedName>
        <fullName evidence="4">SMP-30/Gluconolactonase/LRE-like region domain-containing protein</fullName>
    </recommendedName>
</protein>
<accession>A0A139IST6</accession>
<name>A0A139IST6_9PEZI</name>
<organism evidence="2 3">
    <name type="scientific">Pseudocercospora musae</name>
    <dbReference type="NCBI Taxonomy" id="113226"/>
    <lineage>
        <taxon>Eukaryota</taxon>
        <taxon>Fungi</taxon>
        <taxon>Dikarya</taxon>
        <taxon>Ascomycota</taxon>
        <taxon>Pezizomycotina</taxon>
        <taxon>Dothideomycetes</taxon>
        <taxon>Dothideomycetidae</taxon>
        <taxon>Mycosphaerellales</taxon>
        <taxon>Mycosphaerellaceae</taxon>
        <taxon>Pseudocercospora</taxon>
    </lineage>
</organism>
<feature type="chain" id="PRO_5007297695" description="SMP-30/Gluconolactonase/LRE-like region domain-containing protein" evidence="1">
    <location>
        <begin position="23"/>
        <end position="408"/>
    </location>
</feature>